<keyword evidence="2 10" id="KW-0723">Serine/threonine-protein kinase</keyword>
<dbReference type="InParanoid" id="A0A286UGQ3"/>
<evidence type="ECO:0000256" key="1">
    <source>
        <dbReference type="ARBA" id="ARBA00012513"/>
    </source>
</evidence>
<dbReference type="SUPFAM" id="SSF56112">
    <property type="entry name" value="Protein kinase-like (PK-like)"/>
    <property type="match status" value="1"/>
</dbReference>
<dbReference type="Proteomes" id="UP000217199">
    <property type="component" value="Unassembled WGS sequence"/>
</dbReference>
<name>A0A286UGQ3_9AGAM</name>
<dbReference type="PROSITE" id="PS50011">
    <property type="entry name" value="PROTEIN_KINASE_DOM"/>
    <property type="match status" value="1"/>
</dbReference>
<dbReference type="InterPro" id="IPR011009">
    <property type="entry name" value="Kinase-like_dom_sf"/>
</dbReference>
<evidence type="ECO:0000256" key="10">
    <source>
        <dbReference type="RuleBase" id="RU000304"/>
    </source>
</evidence>
<dbReference type="STRING" id="2282107.A0A286UGQ3"/>
<feature type="binding site" evidence="9">
    <location>
        <position position="80"/>
    </location>
    <ligand>
        <name>ATP</name>
        <dbReference type="ChEBI" id="CHEBI:30616"/>
    </ligand>
</feature>
<comment type="similarity">
    <text evidence="10">Belongs to the protein kinase superfamily.</text>
</comment>
<organism evidence="12 13">
    <name type="scientific">Pyrrhoderma noxium</name>
    <dbReference type="NCBI Taxonomy" id="2282107"/>
    <lineage>
        <taxon>Eukaryota</taxon>
        <taxon>Fungi</taxon>
        <taxon>Dikarya</taxon>
        <taxon>Basidiomycota</taxon>
        <taxon>Agaricomycotina</taxon>
        <taxon>Agaricomycetes</taxon>
        <taxon>Hymenochaetales</taxon>
        <taxon>Hymenochaetaceae</taxon>
        <taxon>Pyrrhoderma</taxon>
    </lineage>
</organism>
<evidence type="ECO:0000259" key="11">
    <source>
        <dbReference type="PROSITE" id="PS50011"/>
    </source>
</evidence>
<evidence type="ECO:0000256" key="8">
    <source>
        <dbReference type="ARBA" id="ARBA00048679"/>
    </source>
</evidence>
<dbReference type="Gene3D" id="3.30.200.20">
    <property type="entry name" value="Phosphorylase Kinase, domain 1"/>
    <property type="match status" value="1"/>
</dbReference>
<evidence type="ECO:0000256" key="6">
    <source>
        <dbReference type="ARBA" id="ARBA00022840"/>
    </source>
</evidence>
<dbReference type="PROSITE" id="PS00108">
    <property type="entry name" value="PROTEIN_KINASE_ST"/>
    <property type="match status" value="1"/>
</dbReference>
<dbReference type="GO" id="GO:0004674">
    <property type="term" value="F:protein serine/threonine kinase activity"/>
    <property type="evidence" value="ECO:0007669"/>
    <property type="project" value="UniProtKB-KW"/>
</dbReference>
<dbReference type="AlphaFoldDB" id="A0A286UGQ3"/>
<dbReference type="Gene3D" id="1.10.510.10">
    <property type="entry name" value="Transferase(Phosphotransferase) domain 1"/>
    <property type="match status" value="1"/>
</dbReference>
<evidence type="ECO:0000256" key="5">
    <source>
        <dbReference type="ARBA" id="ARBA00022777"/>
    </source>
</evidence>
<sequence>MSSVPSPQPTYEASEELNAMEWPEEDLTSTMIEGGGFYPARLGETFDEGRFVITRKLGFGGFSSVWLARDRKDKCHVALKILTAHASREVEEGRLKERDILRIVSSTAPAHHGYNHVLHLSHEFTFESFAGHHICFVTDVLSYSVYRLPFRFFDPRPSLKFILRLTKHVLKGLDYLHDKCKIVHSDLKPSNILLLLSDIDTIVMHELAERPSELHEFPKTTSPDRLPFHAITTNPLPFDLDTDQAQDTGFHWVIADLGHAHPQNEHLAKVVQPYALRAPEVILGLEWGYAIDIWSLGCMMYEFATGKWLFTPEAEGDIPCDIIHLAQMTLRTGQEHDEATLESYEDEGEKKDIKDMLRRAIIAVRNIGFESIESGLSELSVHNDDNEEIAAFIRLLKSFLVLDPNKRPSAMEALRDPIFQRF</sequence>
<comment type="catalytic activity">
    <reaction evidence="7">
        <text>L-threonyl-[protein] + ATP = O-phospho-L-threonyl-[protein] + ADP + H(+)</text>
        <dbReference type="Rhea" id="RHEA:46608"/>
        <dbReference type="Rhea" id="RHEA-COMP:11060"/>
        <dbReference type="Rhea" id="RHEA-COMP:11605"/>
        <dbReference type="ChEBI" id="CHEBI:15378"/>
        <dbReference type="ChEBI" id="CHEBI:30013"/>
        <dbReference type="ChEBI" id="CHEBI:30616"/>
        <dbReference type="ChEBI" id="CHEBI:61977"/>
        <dbReference type="ChEBI" id="CHEBI:456216"/>
        <dbReference type="EC" id="2.7.11.1"/>
    </reaction>
</comment>
<proteinExistence type="inferred from homology"/>
<evidence type="ECO:0000256" key="7">
    <source>
        <dbReference type="ARBA" id="ARBA00047899"/>
    </source>
</evidence>
<feature type="domain" description="Protein kinase" evidence="11">
    <location>
        <begin position="51"/>
        <end position="419"/>
    </location>
</feature>
<evidence type="ECO:0000313" key="13">
    <source>
        <dbReference type="Proteomes" id="UP000217199"/>
    </source>
</evidence>
<dbReference type="EMBL" id="NBII01000005">
    <property type="protein sequence ID" value="PAV18718.1"/>
    <property type="molecule type" value="Genomic_DNA"/>
</dbReference>
<evidence type="ECO:0000256" key="3">
    <source>
        <dbReference type="ARBA" id="ARBA00022679"/>
    </source>
</evidence>
<dbReference type="PANTHER" id="PTHR47634">
    <property type="entry name" value="PROTEIN KINASE DOMAIN-CONTAINING PROTEIN-RELATED"/>
    <property type="match status" value="1"/>
</dbReference>
<dbReference type="GO" id="GO:0050684">
    <property type="term" value="P:regulation of mRNA processing"/>
    <property type="evidence" value="ECO:0007669"/>
    <property type="project" value="TreeGrafter"/>
</dbReference>
<keyword evidence="3" id="KW-0808">Transferase</keyword>
<reference evidence="12 13" key="1">
    <citation type="journal article" date="2017" name="Mol. Ecol.">
        <title>Comparative and population genomic landscape of Phellinus noxius: A hypervariable fungus causing root rot in trees.</title>
        <authorList>
            <person name="Chung C.L."/>
            <person name="Lee T.J."/>
            <person name="Akiba M."/>
            <person name="Lee H.H."/>
            <person name="Kuo T.H."/>
            <person name="Liu D."/>
            <person name="Ke H.M."/>
            <person name="Yokoi T."/>
            <person name="Roa M.B."/>
            <person name="Lu M.J."/>
            <person name="Chang Y.Y."/>
            <person name="Ann P.J."/>
            <person name="Tsai J.N."/>
            <person name="Chen C.Y."/>
            <person name="Tzean S.S."/>
            <person name="Ota Y."/>
            <person name="Hattori T."/>
            <person name="Sahashi N."/>
            <person name="Liou R.F."/>
            <person name="Kikuchi T."/>
            <person name="Tsai I.J."/>
        </authorList>
    </citation>
    <scope>NUCLEOTIDE SEQUENCE [LARGE SCALE GENOMIC DNA]</scope>
    <source>
        <strain evidence="12 13">FFPRI411160</strain>
    </source>
</reference>
<gene>
    <name evidence="12" type="ORF">PNOK_0556100</name>
</gene>
<dbReference type="PROSITE" id="PS00107">
    <property type="entry name" value="PROTEIN_KINASE_ATP"/>
    <property type="match status" value="1"/>
</dbReference>
<dbReference type="EC" id="2.7.11.1" evidence="1"/>
<evidence type="ECO:0000256" key="4">
    <source>
        <dbReference type="ARBA" id="ARBA00022741"/>
    </source>
</evidence>
<dbReference type="InterPro" id="IPR000719">
    <property type="entry name" value="Prot_kinase_dom"/>
</dbReference>
<dbReference type="Pfam" id="PF00069">
    <property type="entry name" value="Pkinase"/>
    <property type="match status" value="2"/>
</dbReference>
<dbReference type="SMART" id="SM00220">
    <property type="entry name" value="S_TKc"/>
    <property type="match status" value="1"/>
</dbReference>
<keyword evidence="4 9" id="KW-0547">Nucleotide-binding</keyword>
<evidence type="ECO:0000256" key="9">
    <source>
        <dbReference type="PROSITE-ProRule" id="PRU10141"/>
    </source>
</evidence>
<protein>
    <recommendedName>
        <fullName evidence="1">non-specific serine/threonine protein kinase</fullName>
        <ecNumber evidence="1">2.7.11.1</ecNumber>
    </recommendedName>
</protein>
<dbReference type="InterPro" id="IPR051334">
    <property type="entry name" value="SRPK"/>
</dbReference>
<keyword evidence="5 12" id="KW-0418">Kinase</keyword>
<keyword evidence="6 9" id="KW-0067">ATP-binding</keyword>
<dbReference type="PANTHER" id="PTHR47634:SF9">
    <property type="entry name" value="PROTEIN KINASE DOMAIN-CONTAINING PROTEIN-RELATED"/>
    <property type="match status" value="1"/>
</dbReference>
<accession>A0A286UGQ3</accession>
<comment type="caution">
    <text evidence="12">The sequence shown here is derived from an EMBL/GenBank/DDBJ whole genome shotgun (WGS) entry which is preliminary data.</text>
</comment>
<comment type="catalytic activity">
    <reaction evidence="8">
        <text>L-seryl-[protein] + ATP = O-phospho-L-seryl-[protein] + ADP + H(+)</text>
        <dbReference type="Rhea" id="RHEA:17989"/>
        <dbReference type="Rhea" id="RHEA-COMP:9863"/>
        <dbReference type="Rhea" id="RHEA-COMP:11604"/>
        <dbReference type="ChEBI" id="CHEBI:15378"/>
        <dbReference type="ChEBI" id="CHEBI:29999"/>
        <dbReference type="ChEBI" id="CHEBI:30616"/>
        <dbReference type="ChEBI" id="CHEBI:83421"/>
        <dbReference type="ChEBI" id="CHEBI:456216"/>
        <dbReference type="EC" id="2.7.11.1"/>
    </reaction>
</comment>
<dbReference type="GO" id="GO:0000245">
    <property type="term" value="P:spliceosomal complex assembly"/>
    <property type="evidence" value="ECO:0007669"/>
    <property type="project" value="TreeGrafter"/>
</dbReference>
<dbReference type="InterPro" id="IPR017441">
    <property type="entry name" value="Protein_kinase_ATP_BS"/>
</dbReference>
<dbReference type="GO" id="GO:0005524">
    <property type="term" value="F:ATP binding"/>
    <property type="evidence" value="ECO:0007669"/>
    <property type="project" value="UniProtKB-UniRule"/>
</dbReference>
<dbReference type="InterPro" id="IPR008271">
    <property type="entry name" value="Ser/Thr_kinase_AS"/>
</dbReference>
<keyword evidence="13" id="KW-1185">Reference proteome</keyword>
<dbReference type="OrthoDB" id="5979581at2759"/>
<evidence type="ECO:0000313" key="12">
    <source>
        <dbReference type="EMBL" id="PAV18718.1"/>
    </source>
</evidence>
<evidence type="ECO:0000256" key="2">
    <source>
        <dbReference type="ARBA" id="ARBA00022527"/>
    </source>
</evidence>